<protein>
    <submittedName>
        <fullName evidence="2">Uncharacterized protein</fullName>
    </submittedName>
</protein>
<gene>
    <name evidence="2" type="ORF">AVEN_41330_1</name>
</gene>
<name>A0A4Y2GUE5_ARAVE</name>
<proteinExistence type="predicted"/>
<feature type="region of interest" description="Disordered" evidence="1">
    <location>
        <begin position="47"/>
        <end position="71"/>
    </location>
</feature>
<accession>A0A4Y2GUE5</accession>
<sequence>MPSSVQITFHFSPSAFFRAPLQQMRLATDSAMEPRYRSRGCSIQTKGCGWKNQSSAENSELSAAEDASDSMEREFIRIQVKRENEEWNTRTKKKNRLHSRNACSKK</sequence>
<dbReference type="Proteomes" id="UP000499080">
    <property type="component" value="Unassembled WGS sequence"/>
</dbReference>
<feature type="compositionally biased region" description="Basic residues" evidence="1">
    <location>
        <begin position="90"/>
        <end position="106"/>
    </location>
</feature>
<keyword evidence="3" id="KW-1185">Reference proteome</keyword>
<reference evidence="2 3" key="1">
    <citation type="journal article" date="2019" name="Sci. Rep.">
        <title>Orb-weaving spider Araneus ventricosus genome elucidates the spidroin gene catalogue.</title>
        <authorList>
            <person name="Kono N."/>
            <person name="Nakamura H."/>
            <person name="Ohtoshi R."/>
            <person name="Moran D.A.P."/>
            <person name="Shinohara A."/>
            <person name="Yoshida Y."/>
            <person name="Fujiwara M."/>
            <person name="Mori M."/>
            <person name="Tomita M."/>
            <person name="Arakawa K."/>
        </authorList>
    </citation>
    <scope>NUCLEOTIDE SEQUENCE [LARGE SCALE GENOMIC DNA]</scope>
</reference>
<feature type="region of interest" description="Disordered" evidence="1">
    <location>
        <begin position="85"/>
        <end position="106"/>
    </location>
</feature>
<evidence type="ECO:0000313" key="3">
    <source>
        <dbReference type="Proteomes" id="UP000499080"/>
    </source>
</evidence>
<evidence type="ECO:0000256" key="1">
    <source>
        <dbReference type="SAM" id="MobiDB-lite"/>
    </source>
</evidence>
<feature type="compositionally biased region" description="Low complexity" evidence="1">
    <location>
        <begin position="54"/>
        <end position="65"/>
    </location>
</feature>
<evidence type="ECO:0000313" key="2">
    <source>
        <dbReference type="EMBL" id="GBM56128.1"/>
    </source>
</evidence>
<dbReference type="EMBL" id="BGPR01100422">
    <property type="protein sequence ID" value="GBM56128.1"/>
    <property type="molecule type" value="Genomic_DNA"/>
</dbReference>
<comment type="caution">
    <text evidence="2">The sequence shown here is derived from an EMBL/GenBank/DDBJ whole genome shotgun (WGS) entry which is preliminary data.</text>
</comment>
<dbReference type="AlphaFoldDB" id="A0A4Y2GUE5"/>
<organism evidence="2 3">
    <name type="scientific">Araneus ventricosus</name>
    <name type="common">Orbweaver spider</name>
    <name type="synonym">Epeira ventricosa</name>
    <dbReference type="NCBI Taxonomy" id="182803"/>
    <lineage>
        <taxon>Eukaryota</taxon>
        <taxon>Metazoa</taxon>
        <taxon>Ecdysozoa</taxon>
        <taxon>Arthropoda</taxon>
        <taxon>Chelicerata</taxon>
        <taxon>Arachnida</taxon>
        <taxon>Araneae</taxon>
        <taxon>Araneomorphae</taxon>
        <taxon>Entelegynae</taxon>
        <taxon>Araneoidea</taxon>
        <taxon>Araneidae</taxon>
        <taxon>Araneus</taxon>
    </lineage>
</organism>